<dbReference type="AlphaFoldDB" id="A0A7J0E9N6"/>
<dbReference type="EMBL" id="BJWL01000002">
    <property type="protein sequence ID" value="GFY83183.1"/>
    <property type="molecule type" value="Genomic_DNA"/>
</dbReference>
<gene>
    <name evidence="2" type="ORF">Acr_02g0014230</name>
</gene>
<comment type="caution">
    <text evidence="2">The sequence shown here is derived from an EMBL/GenBank/DDBJ whole genome shotgun (WGS) entry which is preliminary data.</text>
</comment>
<keyword evidence="3" id="KW-1185">Reference proteome</keyword>
<dbReference type="Proteomes" id="UP000585474">
    <property type="component" value="Unassembled WGS sequence"/>
</dbReference>
<evidence type="ECO:0000256" key="1">
    <source>
        <dbReference type="SAM" id="MobiDB-lite"/>
    </source>
</evidence>
<feature type="compositionally biased region" description="Basic and acidic residues" evidence="1">
    <location>
        <begin position="11"/>
        <end position="20"/>
    </location>
</feature>
<evidence type="ECO:0000313" key="2">
    <source>
        <dbReference type="EMBL" id="GFY83183.1"/>
    </source>
</evidence>
<reference evidence="2 3" key="1">
    <citation type="submission" date="2019-07" db="EMBL/GenBank/DDBJ databases">
        <title>De Novo Assembly of kiwifruit Actinidia rufa.</title>
        <authorList>
            <person name="Sugita-Konishi S."/>
            <person name="Sato K."/>
            <person name="Mori E."/>
            <person name="Abe Y."/>
            <person name="Kisaki G."/>
            <person name="Hamano K."/>
            <person name="Suezawa K."/>
            <person name="Otani M."/>
            <person name="Fukuda T."/>
            <person name="Manabe T."/>
            <person name="Gomi K."/>
            <person name="Tabuchi M."/>
            <person name="Akimitsu K."/>
            <person name="Kataoka I."/>
        </authorList>
    </citation>
    <scope>NUCLEOTIDE SEQUENCE [LARGE SCALE GENOMIC DNA]</scope>
    <source>
        <strain evidence="3">cv. Fuchu</strain>
    </source>
</reference>
<organism evidence="2 3">
    <name type="scientific">Actinidia rufa</name>
    <dbReference type="NCBI Taxonomy" id="165716"/>
    <lineage>
        <taxon>Eukaryota</taxon>
        <taxon>Viridiplantae</taxon>
        <taxon>Streptophyta</taxon>
        <taxon>Embryophyta</taxon>
        <taxon>Tracheophyta</taxon>
        <taxon>Spermatophyta</taxon>
        <taxon>Magnoliopsida</taxon>
        <taxon>eudicotyledons</taxon>
        <taxon>Gunneridae</taxon>
        <taxon>Pentapetalae</taxon>
        <taxon>asterids</taxon>
        <taxon>Ericales</taxon>
        <taxon>Actinidiaceae</taxon>
        <taxon>Actinidia</taxon>
    </lineage>
</organism>
<feature type="region of interest" description="Disordered" evidence="1">
    <location>
        <begin position="1"/>
        <end position="20"/>
    </location>
</feature>
<sequence>MEASEPLLLGEPEKIGDHESEPIPEWKEQITNERAGGERCVGDALLYHHSQAESHRRHDRVPQRRRRIVRVLPRQVVDGASVQIRVFATTVHQAREHRHSDLRRRLLWHRLQCHITVLM</sequence>
<protein>
    <submittedName>
        <fullName evidence="2">YELLOW STRIPE like 6</fullName>
    </submittedName>
</protein>
<accession>A0A7J0E9N6</accession>
<evidence type="ECO:0000313" key="3">
    <source>
        <dbReference type="Proteomes" id="UP000585474"/>
    </source>
</evidence>
<proteinExistence type="predicted"/>
<name>A0A7J0E9N6_9ERIC</name>